<dbReference type="Pfam" id="PF00563">
    <property type="entry name" value="EAL"/>
    <property type="match status" value="1"/>
</dbReference>
<proteinExistence type="predicted"/>
<dbReference type="InterPro" id="IPR001633">
    <property type="entry name" value="EAL_dom"/>
</dbReference>
<evidence type="ECO:0000313" key="3">
    <source>
        <dbReference type="Proteomes" id="UP001157017"/>
    </source>
</evidence>
<evidence type="ECO:0000313" key="2">
    <source>
        <dbReference type="EMBL" id="GMA88726.1"/>
    </source>
</evidence>
<organism evidence="2 3">
    <name type="scientific">Angustibacter aerolatus</name>
    <dbReference type="NCBI Taxonomy" id="1162965"/>
    <lineage>
        <taxon>Bacteria</taxon>
        <taxon>Bacillati</taxon>
        <taxon>Actinomycetota</taxon>
        <taxon>Actinomycetes</taxon>
        <taxon>Kineosporiales</taxon>
        <taxon>Kineosporiaceae</taxon>
    </lineage>
</organism>
<evidence type="ECO:0000259" key="1">
    <source>
        <dbReference type="PROSITE" id="PS50883"/>
    </source>
</evidence>
<keyword evidence="3" id="KW-1185">Reference proteome</keyword>
<gene>
    <name evidence="2" type="ORF">GCM10025868_39760</name>
</gene>
<dbReference type="EMBL" id="BSUZ01000001">
    <property type="protein sequence ID" value="GMA88726.1"/>
    <property type="molecule type" value="Genomic_DNA"/>
</dbReference>
<dbReference type="Gene3D" id="3.20.20.450">
    <property type="entry name" value="EAL domain"/>
    <property type="match status" value="1"/>
</dbReference>
<name>A0ABQ6JMF4_9ACTN</name>
<protein>
    <recommendedName>
        <fullName evidence="1">EAL domain-containing protein</fullName>
    </recommendedName>
</protein>
<feature type="domain" description="EAL" evidence="1">
    <location>
        <begin position="1"/>
        <end position="80"/>
    </location>
</feature>
<dbReference type="Proteomes" id="UP001157017">
    <property type="component" value="Unassembled WGS sequence"/>
</dbReference>
<dbReference type="PROSITE" id="PS50883">
    <property type="entry name" value="EAL"/>
    <property type="match status" value="1"/>
</dbReference>
<accession>A0ABQ6JMF4</accession>
<reference evidence="3" key="1">
    <citation type="journal article" date="2019" name="Int. J. Syst. Evol. Microbiol.">
        <title>The Global Catalogue of Microorganisms (GCM) 10K type strain sequencing project: providing services to taxonomists for standard genome sequencing and annotation.</title>
        <authorList>
            <consortium name="The Broad Institute Genomics Platform"/>
            <consortium name="The Broad Institute Genome Sequencing Center for Infectious Disease"/>
            <person name="Wu L."/>
            <person name="Ma J."/>
        </authorList>
    </citation>
    <scope>NUCLEOTIDE SEQUENCE [LARGE SCALE GENOMIC DNA]</scope>
    <source>
        <strain evidence="3">NBRC 108730</strain>
    </source>
</reference>
<sequence length="80" mass="8559">MLIERAGSHITTLERLVGLGVHLAVDDFGTGYSALEYLRRLPVDQPEGRPRVRAGPGSGSTTSTRCCAGWWASAGRSACR</sequence>
<comment type="caution">
    <text evidence="2">The sequence shown here is derived from an EMBL/GenBank/DDBJ whole genome shotgun (WGS) entry which is preliminary data.</text>
</comment>
<dbReference type="SUPFAM" id="SSF141868">
    <property type="entry name" value="EAL domain-like"/>
    <property type="match status" value="1"/>
</dbReference>
<dbReference type="InterPro" id="IPR035919">
    <property type="entry name" value="EAL_sf"/>
</dbReference>